<evidence type="ECO:0000313" key="8">
    <source>
        <dbReference type="EMBL" id="SFI26047.1"/>
    </source>
</evidence>
<evidence type="ECO:0000256" key="5">
    <source>
        <dbReference type="ARBA" id="ARBA00023136"/>
    </source>
</evidence>
<feature type="transmembrane region" description="Helical" evidence="6">
    <location>
        <begin position="287"/>
        <end position="305"/>
    </location>
</feature>
<organism evidence="8 9">
    <name type="scientific">Albimonas pacifica</name>
    <dbReference type="NCBI Taxonomy" id="1114924"/>
    <lineage>
        <taxon>Bacteria</taxon>
        <taxon>Pseudomonadati</taxon>
        <taxon>Pseudomonadota</taxon>
        <taxon>Alphaproteobacteria</taxon>
        <taxon>Rhodobacterales</taxon>
        <taxon>Paracoccaceae</taxon>
        <taxon>Albimonas</taxon>
    </lineage>
</organism>
<evidence type="ECO:0000259" key="7">
    <source>
        <dbReference type="Pfam" id="PF00892"/>
    </source>
</evidence>
<reference evidence="8 9" key="1">
    <citation type="submission" date="2016-10" db="EMBL/GenBank/DDBJ databases">
        <authorList>
            <person name="de Groot N.N."/>
        </authorList>
    </citation>
    <scope>NUCLEOTIDE SEQUENCE [LARGE SCALE GENOMIC DNA]</scope>
    <source>
        <strain evidence="8 9">CGMCC 1.11030</strain>
    </source>
</reference>
<dbReference type="EMBL" id="FOQH01000005">
    <property type="protein sequence ID" value="SFI26047.1"/>
    <property type="molecule type" value="Genomic_DNA"/>
</dbReference>
<proteinExistence type="inferred from homology"/>
<evidence type="ECO:0000256" key="6">
    <source>
        <dbReference type="SAM" id="Phobius"/>
    </source>
</evidence>
<feature type="transmembrane region" description="Helical" evidence="6">
    <location>
        <begin position="169"/>
        <end position="190"/>
    </location>
</feature>
<feature type="transmembrane region" description="Helical" evidence="6">
    <location>
        <begin position="202"/>
        <end position="222"/>
    </location>
</feature>
<feature type="transmembrane region" description="Helical" evidence="6">
    <location>
        <begin position="104"/>
        <end position="131"/>
    </location>
</feature>
<keyword evidence="5 6" id="KW-0472">Membrane</keyword>
<keyword evidence="3 6" id="KW-0812">Transmembrane</keyword>
<dbReference type="SUPFAM" id="SSF103481">
    <property type="entry name" value="Multidrug resistance efflux transporter EmrE"/>
    <property type="match status" value="2"/>
</dbReference>
<dbReference type="GO" id="GO:0016020">
    <property type="term" value="C:membrane"/>
    <property type="evidence" value="ECO:0007669"/>
    <property type="project" value="UniProtKB-SubCell"/>
</dbReference>
<sequence length="312" mass="32627">MSPQAPGGPPADLLADAPAPLAESPLAAAGWMALALCCFSALAVAGREAAAELDTFEILAYRSVISLAIVLAAASATGALPLIRARRMRLHLVRNTFHFAGQNLWFHAVAVIPLTQVFAYEFTSPIWIALLAPLVLGERFARARLLAAAIGFAGILVIARPWAGEAGAAFGAGQAAALAAAVGFAFNIMLTKRLSASESTVSIMFFMCAIQAAMGFACAGVDLDLALPWRTWPWIVLIGFCGLAAHYCVARALARAPATVVAPMDFGRLPMIAVVGMLLYAEPLETAVFAGAALVLTANLINLRAERRRAAG</sequence>
<evidence type="ECO:0000256" key="1">
    <source>
        <dbReference type="ARBA" id="ARBA00004141"/>
    </source>
</evidence>
<dbReference type="InterPro" id="IPR037185">
    <property type="entry name" value="EmrE-like"/>
</dbReference>
<feature type="transmembrane region" description="Helical" evidence="6">
    <location>
        <begin position="143"/>
        <end position="163"/>
    </location>
</feature>
<dbReference type="PANTHER" id="PTHR22911:SF6">
    <property type="entry name" value="SOLUTE CARRIER FAMILY 35 MEMBER G1"/>
    <property type="match status" value="1"/>
</dbReference>
<dbReference type="Proteomes" id="UP000199377">
    <property type="component" value="Unassembled WGS sequence"/>
</dbReference>
<feature type="transmembrane region" description="Helical" evidence="6">
    <location>
        <begin position="266"/>
        <end position="281"/>
    </location>
</feature>
<feature type="domain" description="EamA" evidence="7">
    <location>
        <begin position="29"/>
        <end position="159"/>
    </location>
</feature>
<keyword evidence="9" id="KW-1185">Reference proteome</keyword>
<feature type="transmembrane region" description="Helical" evidence="6">
    <location>
        <begin position="26"/>
        <end position="46"/>
    </location>
</feature>
<evidence type="ECO:0000256" key="2">
    <source>
        <dbReference type="ARBA" id="ARBA00009853"/>
    </source>
</evidence>
<dbReference type="RefSeq" id="WP_245779139.1">
    <property type="nucleotide sequence ID" value="NZ_FOQH01000005.1"/>
</dbReference>
<evidence type="ECO:0000256" key="4">
    <source>
        <dbReference type="ARBA" id="ARBA00022989"/>
    </source>
</evidence>
<protein>
    <submittedName>
        <fullName evidence="8">EamA domain-containing membrane protein RarD</fullName>
    </submittedName>
</protein>
<dbReference type="Pfam" id="PF00892">
    <property type="entry name" value="EamA"/>
    <property type="match status" value="2"/>
</dbReference>
<dbReference type="STRING" id="1114924.SAMN05216258_105303"/>
<dbReference type="InterPro" id="IPR000620">
    <property type="entry name" value="EamA_dom"/>
</dbReference>
<gene>
    <name evidence="8" type="ORF">SAMN05216258_105303</name>
</gene>
<accession>A0A1I3GRJ8</accession>
<feature type="transmembrane region" description="Helical" evidence="6">
    <location>
        <begin position="58"/>
        <end position="84"/>
    </location>
</feature>
<name>A0A1I3GRJ8_9RHOB</name>
<evidence type="ECO:0000313" key="9">
    <source>
        <dbReference type="Proteomes" id="UP000199377"/>
    </source>
</evidence>
<feature type="transmembrane region" description="Helical" evidence="6">
    <location>
        <begin position="234"/>
        <end position="254"/>
    </location>
</feature>
<keyword evidence="4 6" id="KW-1133">Transmembrane helix</keyword>
<feature type="domain" description="EamA" evidence="7">
    <location>
        <begin position="173"/>
        <end position="301"/>
    </location>
</feature>
<comment type="subcellular location">
    <subcellularLocation>
        <location evidence="1">Membrane</location>
        <topology evidence="1">Multi-pass membrane protein</topology>
    </subcellularLocation>
</comment>
<evidence type="ECO:0000256" key="3">
    <source>
        <dbReference type="ARBA" id="ARBA00022692"/>
    </source>
</evidence>
<dbReference type="PANTHER" id="PTHR22911">
    <property type="entry name" value="ACYL-MALONYL CONDENSING ENZYME-RELATED"/>
    <property type="match status" value="1"/>
</dbReference>
<dbReference type="AlphaFoldDB" id="A0A1I3GRJ8"/>
<comment type="similarity">
    <text evidence="2">Belongs to the drug/metabolite transporter (DMT) superfamily. 10 TMS drug/metabolite exporter (DME) (TC 2.A.7.3) family.</text>
</comment>